<keyword evidence="4 8" id="KW-1133">Transmembrane helix</keyword>
<feature type="region of interest" description="Disordered" evidence="7">
    <location>
        <begin position="903"/>
        <end position="947"/>
    </location>
</feature>
<dbReference type="GO" id="GO:0015108">
    <property type="term" value="F:chloride transmembrane transporter activity"/>
    <property type="evidence" value="ECO:0007669"/>
    <property type="project" value="InterPro"/>
</dbReference>
<feature type="region of interest" description="Disordered" evidence="7">
    <location>
        <begin position="1343"/>
        <end position="1388"/>
    </location>
</feature>
<feature type="compositionally biased region" description="Basic and acidic residues" evidence="7">
    <location>
        <begin position="1603"/>
        <end position="1612"/>
    </location>
</feature>
<dbReference type="InterPro" id="IPR001807">
    <property type="entry name" value="ClC"/>
</dbReference>
<evidence type="ECO:0000256" key="6">
    <source>
        <dbReference type="ARBA" id="ARBA00023136"/>
    </source>
</evidence>
<dbReference type="InterPro" id="IPR046342">
    <property type="entry name" value="CBS_dom_sf"/>
</dbReference>
<feature type="transmembrane region" description="Helical" evidence="8">
    <location>
        <begin position="512"/>
        <end position="533"/>
    </location>
</feature>
<feature type="compositionally biased region" description="Gly residues" evidence="7">
    <location>
        <begin position="1429"/>
        <end position="1438"/>
    </location>
</feature>
<evidence type="ECO:0000256" key="1">
    <source>
        <dbReference type="ARBA" id="ARBA00004141"/>
    </source>
</evidence>
<feature type="region of interest" description="Disordered" evidence="7">
    <location>
        <begin position="1"/>
        <end position="38"/>
    </location>
</feature>
<feature type="transmembrane region" description="Helical" evidence="8">
    <location>
        <begin position="262"/>
        <end position="286"/>
    </location>
</feature>
<feature type="compositionally biased region" description="Gly residues" evidence="7">
    <location>
        <begin position="1212"/>
        <end position="1222"/>
    </location>
</feature>
<feature type="transmembrane region" description="Helical" evidence="8">
    <location>
        <begin position="94"/>
        <end position="119"/>
    </location>
</feature>
<dbReference type="GO" id="GO:0016020">
    <property type="term" value="C:membrane"/>
    <property type="evidence" value="ECO:0007669"/>
    <property type="project" value="UniProtKB-SubCell"/>
</dbReference>
<feature type="region of interest" description="Disordered" evidence="7">
    <location>
        <begin position="1771"/>
        <end position="1869"/>
    </location>
</feature>
<dbReference type="Pfam" id="PF00654">
    <property type="entry name" value="Voltage_CLC"/>
    <property type="match status" value="1"/>
</dbReference>
<feature type="transmembrane region" description="Helical" evidence="8">
    <location>
        <begin position="487"/>
        <end position="506"/>
    </location>
</feature>
<evidence type="ECO:0000313" key="10">
    <source>
        <dbReference type="Proteomes" id="UP000722791"/>
    </source>
</evidence>
<sequence length="1869" mass="196168">MDGSTARDPASREGIGNMGQAGVRAGADLATAKSRPAGRDIREAKRRLKAAEALLSKFTRYRANDYAVEESDLRRSLILNTTESQFRWDKAFSWLLSLIIGVLNGIAGFLFTQGINWLNRAKFETTLKVIRPHDMGIISYLVYLSFSLLYALAGALLGSYVSPQAAGSGIPEIRCYLNGIHVRGLLTVRTFFAKSLGVVLSVASGLLVGKEGPFTHVGAIIGGGVGHLGSTSLTRATNGHLRAVLHTRFGRYFKSAVSHRDYVAAGAAAGVASAFAAPLGGILFSVEQGASFYNFDMLSHAFLSAGIAVYFNALLQAALSQGPSLYKTAMATKQAFVMLSEVPDNTRLWYYSWELPIFAVMGVLGGLLGAAMVVLNNAVTRFRRRFIPPTKPARRVVEVLFLAALTATAWFLASYLSPCAQYPPKFLVIDNQGNNTGLGDTAVHFGGYYPQLWCPDGHYSEFGMLFFMPQMTSITMLFQYQLPNGASFVYNVGALASLFMLGWLFMTLTFGIGAVTGLFVPSLLVGGAGGRLMGRLVRTVMLHLGYQKDDGTGVINVCLSAYAIVGAGSVLGGVSRMLLCNTVLVMETAAASTLIMPLIVTTFIAKAVADLLTPVGIFDLAIQRAGYPYLEAELTDLTDIKLQYALTAGDVMSSQLATLPAVLSIRELVEMLRRNPNFSTFPLTEPAAGIETDDFACPGTACSAPPNGPGEAAPADGVRHAPNISNAAVNTCTLPVRSPRSLGGPQGRDASGHASSGRPPNVVATAARPAATCIRGAADGRQTSRRGPLAESTSLTATTSTGAASEERNEGDGHGLREPLTAATSLRPAPSAPAPRPLSVPSGSWYQFQLPHYLQPRGGTPFLSAFAGGVAAAAAAAKPVELPAEMLRVMGLGCRGQGTWWGSGNQSERLHGTGPPGLQSTSAPLPLSPPLHRPAGERKLAPAGPSSALTSECKEVLNRGSGAVDCSAENVGGGGGGHTGTAATAPPSVLPADRSGQPAEAGGGRGIIIGTISRSVLLKLLEMQMELRAMTQSELSAIGNEAAMDEKRTADCEAGGNDAAGIPSWLTRRRTAMSRQRAAQLMDALDNYPVKAPRGREAEEALFVRLEPQDMATYLDLRHYMQRVPYIVPATASLARTYRLFRGLGLHHIFVTQPSVPIIGLITRSNIAPANAYKVAYDLAQMEQAQLQALIAQESAEQEMDIAGGEGDGDGEGGAGGGGTGGACDRSSGNDGGTGNDRAAPVAIQQQPGQQPKYQMAYRASFDGVMQVFLRPEPGGASQPLQQPHRWTLGGTGDGGAATVPGDRYVHVRGAGGALPSSREVFQLYDADDGVPAFRHQDYGEQLLPLPPTRRRTDPGTRPLALQSSSDGRTYRATLGPAQAPDAQQTRVSWDMPKAPAEAVVMSPARGPMSSGQQQVPREEQPAASLEGAGAGAGGGGVCSHPSPRQNVRHLRLNLALSGRELDGGAGLVSGANTPMGEGDVRDRRPASSGGPSDVDRNDYVEIGAPRPQLSHRGLRRRNPTRHSNYLGDTDVAPTPVVPTRYNDTVNGLAWPVTTPFSALVYGGSAGGGGGGGGISDVPRRATTPTAWGTDAAAGAPQRVRNPRWDHVDRVLSRVISNEPSDEGEGGSDGGGGGNGGHAGDVEAPPQPPVLRPEGVGLQQTGSMPRGEGTPRRRIHTAFSEAVKTLIKTATMGLRADTDSENPAVQQQDTAALASGEDQQREQAQIQLPQVLQRLQLQVSRKVLGGGVLPDAVEPPVLAPAPPVETLLAMTFRTSPPPPPPQPPPQVPLLPVSPRQVHRDGAAPLSPLSPAPQRQPAIDGVTPLPLPTSRSQQAPWAVGSTSDRALAGGSTQRPGGESPVKEGAQEFKA</sequence>
<dbReference type="Gene3D" id="1.10.3080.10">
    <property type="entry name" value="Clc chloride channel"/>
    <property type="match status" value="1"/>
</dbReference>
<feature type="compositionally biased region" description="Polar residues" evidence="7">
    <location>
        <begin position="1828"/>
        <end position="1853"/>
    </location>
</feature>
<name>A0A8J4GAS7_9CHLO</name>
<dbReference type="SUPFAM" id="SSF54631">
    <property type="entry name" value="CBS-domain pair"/>
    <property type="match status" value="1"/>
</dbReference>
<feature type="transmembrane region" description="Helical" evidence="8">
    <location>
        <begin position="298"/>
        <end position="319"/>
    </location>
</feature>
<feature type="region of interest" description="Disordered" evidence="7">
    <location>
        <begin position="1404"/>
        <end position="1445"/>
    </location>
</feature>
<feature type="region of interest" description="Disordered" evidence="7">
    <location>
        <begin position="1695"/>
        <end position="1721"/>
    </location>
</feature>
<evidence type="ECO:0000256" key="2">
    <source>
        <dbReference type="ARBA" id="ARBA00022692"/>
    </source>
</evidence>
<dbReference type="PANTHER" id="PTHR11689:SF136">
    <property type="entry name" value="H(+)_CL(-) EXCHANGE TRANSPORTER 7"/>
    <property type="match status" value="1"/>
</dbReference>
<keyword evidence="2 8" id="KW-0812">Transmembrane</keyword>
<dbReference type="InterPro" id="IPR051280">
    <property type="entry name" value="Cl-channel/antiporter"/>
</dbReference>
<keyword evidence="6 8" id="KW-0472">Membrane</keyword>
<evidence type="ECO:0000313" key="9">
    <source>
        <dbReference type="EMBL" id="GIM03279.1"/>
    </source>
</evidence>
<evidence type="ECO:0000256" key="7">
    <source>
        <dbReference type="SAM" id="MobiDB-lite"/>
    </source>
</evidence>
<feature type="region of interest" description="Disordered" evidence="7">
    <location>
        <begin position="729"/>
        <end position="762"/>
    </location>
</feature>
<feature type="compositionally biased region" description="Polar residues" evidence="7">
    <location>
        <begin position="1701"/>
        <end position="1710"/>
    </location>
</feature>
<proteinExistence type="predicted"/>
<evidence type="ECO:0000256" key="4">
    <source>
        <dbReference type="ARBA" id="ARBA00022989"/>
    </source>
</evidence>
<gene>
    <name evidence="9" type="ORF">Vretimale_8043</name>
</gene>
<organism evidence="9 10">
    <name type="scientific">Volvox reticuliferus</name>
    <dbReference type="NCBI Taxonomy" id="1737510"/>
    <lineage>
        <taxon>Eukaryota</taxon>
        <taxon>Viridiplantae</taxon>
        <taxon>Chlorophyta</taxon>
        <taxon>core chlorophytes</taxon>
        <taxon>Chlorophyceae</taxon>
        <taxon>CS clade</taxon>
        <taxon>Chlamydomonadales</taxon>
        <taxon>Volvocaceae</taxon>
        <taxon>Volvox</taxon>
    </lineage>
</organism>
<feature type="compositionally biased region" description="Low complexity" evidence="7">
    <location>
        <begin position="1802"/>
        <end position="1817"/>
    </location>
</feature>
<dbReference type="Proteomes" id="UP000722791">
    <property type="component" value="Unassembled WGS sequence"/>
</dbReference>
<feature type="compositionally biased region" description="Basic and acidic residues" evidence="7">
    <location>
        <begin position="805"/>
        <end position="817"/>
    </location>
</feature>
<evidence type="ECO:0008006" key="11">
    <source>
        <dbReference type="Google" id="ProtNLM"/>
    </source>
</evidence>
<feature type="compositionally biased region" description="Pro residues" evidence="7">
    <location>
        <begin position="1775"/>
        <end position="1788"/>
    </location>
</feature>
<keyword evidence="3" id="KW-0677">Repeat</keyword>
<protein>
    <recommendedName>
        <fullName evidence="11">Chloride channel protein</fullName>
    </recommendedName>
</protein>
<dbReference type="InterPro" id="IPR014743">
    <property type="entry name" value="Cl-channel_core"/>
</dbReference>
<feature type="region of interest" description="Disordered" evidence="7">
    <location>
        <begin position="1197"/>
        <end position="1239"/>
    </location>
</feature>
<feature type="region of interest" description="Disordered" evidence="7">
    <location>
        <begin position="775"/>
        <end position="818"/>
    </location>
</feature>
<evidence type="ECO:0000256" key="5">
    <source>
        <dbReference type="ARBA" id="ARBA00023122"/>
    </source>
</evidence>
<feature type="transmembrane region" description="Helical" evidence="8">
    <location>
        <begin position="554"/>
        <end position="574"/>
    </location>
</feature>
<feature type="transmembrane region" description="Helical" evidence="8">
    <location>
        <begin position="140"/>
        <end position="161"/>
    </location>
</feature>
<feature type="transmembrane region" description="Helical" evidence="8">
    <location>
        <begin position="355"/>
        <end position="375"/>
    </location>
</feature>
<evidence type="ECO:0000256" key="3">
    <source>
        <dbReference type="ARBA" id="ARBA00022737"/>
    </source>
</evidence>
<dbReference type="PANTHER" id="PTHR11689">
    <property type="entry name" value="CHLORIDE CHANNEL PROTEIN CLC FAMILY MEMBER"/>
    <property type="match status" value="1"/>
</dbReference>
<evidence type="ECO:0000256" key="8">
    <source>
        <dbReference type="SAM" id="Phobius"/>
    </source>
</evidence>
<feature type="compositionally biased region" description="Basic and acidic residues" evidence="7">
    <location>
        <begin position="1859"/>
        <end position="1869"/>
    </location>
</feature>
<feature type="region of interest" description="Disordered" evidence="7">
    <location>
        <begin position="1568"/>
        <end position="1675"/>
    </location>
</feature>
<comment type="caution">
    <text evidence="9">The sequence shown here is derived from an EMBL/GenBank/DDBJ whole genome shotgun (WGS) entry which is preliminary data.</text>
</comment>
<accession>A0A8J4GAS7</accession>
<comment type="subcellular location">
    <subcellularLocation>
        <location evidence="1">Membrane</location>
        <topology evidence="1">Multi-pass membrane protein</topology>
    </subcellularLocation>
</comment>
<feature type="compositionally biased region" description="Low complexity" evidence="7">
    <location>
        <begin position="789"/>
        <end position="804"/>
    </location>
</feature>
<feature type="compositionally biased region" description="Gly residues" evidence="7">
    <location>
        <begin position="1627"/>
        <end position="1639"/>
    </location>
</feature>
<feature type="region of interest" description="Disordered" evidence="7">
    <location>
        <begin position="1462"/>
        <end position="1532"/>
    </location>
</feature>
<feature type="transmembrane region" description="Helical" evidence="8">
    <location>
        <begin position="396"/>
        <end position="416"/>
    </location>
</feature>
<dbReference type="PRINTS" id="PR00762">
    <property type="entry name" value="CLCHANNEL"/>
</dbReference>
<keyword evidence="5" id="KW-0129">CBS domain</keyword>
<reference evidence="9" key="1">
    <citation type="journal article" date="2021" name="Proc. Natl. Acad. Sci. U.S.A.">
        <title>Three genomes in the algal genus Volvox reveal the fate of a haploid sex-determining region after a transition to homothallism.</title>
        <authorList>
            <person name="Yamamoto K."/>
            <person name="Hamaji T."/>
            <person name="Kawai-Toyooka H."/>
            <person name="Matsuzaki R."/>
            <person name="Takahashi F."/>
            <person name="Nishimura Y."/>
            <person name="Kawachi M."/>
            <person name="Noguchi H."/>
            <person name="Minakuchi Y."/>
            <person name="Umen J.G."/>
            <person name="Toyoda A."/>
            <person name="Nozaki H."/>
        </authorList>
    </citation>
    <scope>NUCLEOTIDE SEQUENCE</scope>
    <source>
        <strain evidence="9">NIES-3785</strain>
    </source>
</reference>
<dbReference type="EMBL" id="BNCQ01000013">
    <property type="protein sequence ID" value="GIM03279.1"/>
    <property type="molecule type" value="Genomic_DNA"/>
</dbReference>
<dbReference type="SUPFAM" id="SSF81340">
    <property type="entry name" value="Clc chloride channel"/>
    <property type="match status" value="1"/>
</dbReference>